<evidence type="ECO:0000313" key="1">
    <source>
        <dbReference type="EMBL" id="MBE1609984.1"/>
    </source>
</evidence>
<dbReference type="RefSeq" id="WP_192753440.1">
    <property type="nucleotide sequence ID" value="NZ_BAABJL010000165.1"/>
</dbReference>
<proteinExistence type="predicted"/>
<gene>
    <name evidence="1" type="ORF">HEB94_006832</name>
</gene>
<dbReference type="Proteomes" id="UP000638648">
    <property type="component" value="Unassembled WGS sequence"/>
</dbReference>
<keyword evidence="2" id="KW-1185">Reference proteome</keyword>
<dbReference type="EMBL" id="JADBEM010000001">
    <property type="protein sequence ID" value="MBE1609984.1"/>
    <property type="molecule type" value="Genomic_DNA"/>
</dbReference>
<comment type="caution">
    <text evidence="1">The sequence shown here is derived from an EMBL/GenBank/DDBJ whole genome shotgun (WGS) entry which is preliminary data.</text>
</comment>
<dbReference type="AlphaFoldDB" id="A0A927N0M4"/>
<protein>
    <submittedName>
        <fullName evidence="1">Uncharacterized protein</fullName>
    </submittedName>
</protein>
<accession>A0A927N0M4</accession>
<sequence>MVEPVRVERGLQHDLLTRTPARGQRLADPTGVISVCGQPLGLGRAYARRTLLVTVSTTTLAVEPDVGDTVARRFVVLTIAAP</sequence>
<evidence type="ECO:0000313" key="2">
    <source>
        <dbReference type="Proteomes" id="UP000638648"/>
    </source>
</evidence>
<organism evidence="1 2">
    <name type="scientific">Actinopolymorpha pittospori</name>
    <dbReference type="NCBI Taxonomy" id="648752"/>
    <lineage>
        <taxon>Bacteria</taxon>
        <taxon>Bacillati</taxon>
        <taxon>Actinomycetota</taxon>
        <taxon>Actinomycetes</taxon>
        <taxon>Propionibacteriales</taxon>
        <taxon>Actinopolymorphaceae</taxon>
        <taxon>Actinopolymorpha</taxon>
    </lineage>
</organism>
<reference evidence="1" key="1">
    <citation type="submission" date="2020-10" db="EMBL/GenBank/DDBJ databases">
        <title>Sequencing the genomes of 1000 actinobacteria strains.</title>
        <authorList>
            <person name="Klenk H.-P."/>
        </authorList>
    </citation>
    <scope>NUCLEOTIDE SEQUENCE</scope>
    <source>
        <strain evidence="1">DSM 45354</strain>
    </source>
</reference>
<name>A0A927N0M4_9ACTN</name>